<dbReference type="HOGENOM" id="CLU_025174_3_1_9"/>
<sequence>MKKTIVIGGGPAGMMAALAAAKSGDSVTLLEKNEKLGKKLYITGKGRCNLTNDCDERAFLDNVVHNARFMYSAIAGFSHWDLMALIESQGCPLKVERGNRVFPASDKSSDIIRAFGKALGAAQVDVRLHAEVTAILVEADRAVGVTLAGGEMLAVDKVVMATGGLSYRSTGSDGWGLREAERLGHTLTPCRPSLVGIKTKETWPKALQGLTLKNIEAALYRGERLQTKLRGEVLMTHFGLSGPLILTFSALMDEAPECYQVVLDLKPALAEAQLDARLLRDFDQFKNRQIDHTLEALLPRRMIPVILAAAGVAGDKKTNQIGRIERKSLTAVLKHLSLTIQGFDDPNTAIVTAGGVSTAEINPKTMASKRIAGLYFAGEMIDVDGFTGGFNIQIAASTGFAAGTRRE</sequence>
<feature type="domain" description="RsdA/BaiN/AoA(So)-like insert" evidence="5">
    <location>
        <begin position="191"/>
        <end position="351"/>
    </location>
</feature>
<proteinExistence type="predicted"/>
<dbReference type="NCBIfam" id="TIGR00275">
    <property type="entry name" value="aminoacetone oxidase family FAD-binding enzyme"/>
    <property type="match status" value="1"/>
</dbReference>
<dbReference type="RefSeq" id="WP_006598472.1">
    <property type="nucleotide sequence ID" value="NZ_GL622359.1"/>
</dbReference>
<accession>E6MGB5</accession>
<evidence type="ECO:0000259" key="5">
    <source>
        <dbReference type="Pfam" id="PF22780"/>
    </source>
</evidence>
<dbReference type="Gene3D" id="2.40.30.10">
    <property type="entry name" value="Translation factors"/>
    <property type="match status" value="1"/>
</dbReference>
<dbReference type="PANTHER" id="PTHR42887:SF2">
    <property type="entry name" value="OS12G0638800 PROTEIN"/>
    <property type="match status" value="1"/>
</dbReference>
<gene>
    <name evidence="6" type="ORF">HMP0721_1048</name>
</gene>
<evidence type="ECO:0000259" key="4">
    <source>
        <dbReference type="Pfam" id="PF03486"/>
    </source>
</evidence>
<dbReference type="InterPro" id="IPR004792">
    <property type="entry name" value="BaiN-like"/>
</dbReference>
<comment type="cofactor">
    <cofactor evidence="1">
        <name>FAD</name>
        <dbReference type="ChEBI" id="CHEBI:57692"/>
    </cofactor>
</comment>
<dbReference type="PRINTS" id="PR00368">
    <property type="entry name" value="FADPNR"/>
</dbReference>
<feature type="domain" description="RsdA/BaiN/AoA(So)-like Rossmann fold-like" evidence="4">
    <location>
        <begin position="3"/>
        <end position="404"/>
    </location>
</feature>
<dbReference type="InterPro" id="IPR036188">
    <property type="entry name" value="FAD/NAD-bd_sf"/>
</dbReference>
<evidence type="ECO:0000256" key="2">
    <source>
        <dbReference type="ARBA" id="ARBA00022630"/>
    </source>
</evidence>
<dbReference type="SUPFAM" id="SSF51905">
    <property type="entry name" value="FAD/NAD(P)-binding domain"/>
    <property type="match status" value="1"/>
</dbReference>
<dbReference type="OrthoDB" id="9773233at2"/>
<evidence type="ECO:0000313" key="6">
    <source>
        <dbReference type="EMBL" id="EFV01655.1"/>
    </source>
</evidence>
<reference evidence="6 7" key="1">
    <citation type="submission" date="2010-12" db="EMBL/GenBank/DDBJ databases">
        <authorList>
            <person name="Muzny D."/>
            <person name="Qin X."/>
            <person name="Deng J."/>
            <person name="Jiang H."/>
            <person name="Liu Y."/>
            <person name="Qu J."/>
            <person name="Song X.-Z."/>
            <person name="Zhang L."/>
            <person name="Thornton R."/>
            <person name="Coyle M."/>
            <person name="Francisco L."/>
            <person name="Jackson L."/>
            <person name="Javaid M."/>
            <person name="Korchina V."/>
            <person name="Kovar C."/>
            <person name="Mata R."/>
            <person name="Mathew T."/>
            <person name="Ngo R."/>
            <person name="Nguyen L."/>
            <person name="Nguyen N."/>
            <person name="Okwuonu G."/>
            <person name="Ongeri F."/>
            <person name="Pham C."/>
            <person name="Simmons D."/>
            <person name="Wilczek-Boney K."/>
            <person name="Hale W."/>
            <person name="Jakkamsetti A."/>
            <person name="Pham P."/>
            <person name="Ruth R."/>
            <person name="San Lucas F."/>
            <person name="Warren J."/>
            <person name="Zhang J."/>
            <person name="Zhao Z."/>
            <person name="Zhou C."/>
            <person name="Zhu D."/>
            <person name="Lee S."/>
            <person name="Bess C."/>
            <person name="Blankenburg K."/>
            <person name="Forbes L."/>
            <person name="Fu Q."/>
            <person name="Gubbala S."/>
            <person name="Hirani K."/>
            <person name="Jayaseelan J.C."/>
            <person name="Lara F."/>
            <person name="Munidasa M."/>
            <person name="Palculict T."/>
            <person name="Patil S."/>
            <person name="Pu L.-L."/>
            <person name="Saada N."/>
            <person name="Tang L."/>
            <person name="Weissenberger G."/>
            <person name="Zhu Y."/>
            <person name="Hemphill L."/>
            <person name="Shang Y."/>
            <person name="Youmans B."/>
            <person name="Ayvaz T."/>
            <person name="Ross M."/>
            <person name="Santibanez J."/>
            <person name="Aqrawi P."/>
            <person name="Gross S."/>
            <person name="Joshi V."/>
            <person name="Fowler G."/>
            <person name="Nazareth L."/>
            <person name="Reid J."/>
            <person name="Worley K."/>
            <person name="Petrosino J."/>
            <person name="Highlander S."/>
            <person name="Gibbs R."/>
        </authorList>
    </citation>
    <scope>NUCLEOTIDE SEQUENCE [LARGE SCALE GENOMIC DNA]</scope>
    <source>
        <strain evidence="6 7">ATCC 23263</strain>
    </source>
</reference>
<dbReference type="Proteomes" id="UP000004754">
    <property type="component" value="Unassembled WGS sequence"/>
</dbReference>
<dbReference type="AlphaFoldDB" id="E6MGB5"/>
<protein>
    <submittedName>
        <fullName evidence="6">Flavoprotein family protein</fullName>
    </submittedName>
</protein>
<dbReference type="InterPro" id="IPR057661">
    <property type="entry name" value="RsdA/BaiN/AoA(So)_Rossmann"/>
</dbReference>
<comment type="caution">
    <text evidence="6">The sequence shown here is derived from an EMBL/GenBank/DDBJ whole genome shotgun (WGS) entry which is preliminary data.</text>
</comment>
<dbReference type="InterPro" id="IPR055178">
    <property type="entry name" value="RsdA/BaiN/AoA(So)-like_dom"/>
</dbReference>
<dbReference type="eggNOG" id="COG2081">
    <property type="taxonomic scope" value="Bacteria"/>
</dbReference>
<dbReference type="EMBL" id="AEQN01000016">
    <property type="protein sequence ID" value="EFV01655.1"/>
    <property type="molecule type" value="Genomic_DNA"/>
</dbReference>
<dbReference type="Pfam" id="PF03486">
    <property type="entry name" value="HI0933_like"/>
    <property type="match status" value="1"/>
</dbReference>
<dbReference type="SUPFAM" id="SSF160996">
    <property type="entry name" value="HI0933 insert domain-like"/>
    <property type="match status" value="1"/>
</dbReference>
<dbReference type="PRINTS" id="PR00411">
    <property type="entry name" value="PNDRDTASEI"/>
</dbReference>
<dbReference type="InterPro" id="IPR023166">
    <property type="entry name" value="BaiN-like_dom_sf"/>
</dbReference>
<dbReference type="Gene3D" id="1.10.8.260">
    <property type="entry name" value="HI0933 insert domain-like"/>
    <property type="match status" value="1"/>
</dbReference>
<keyword evidence="2" id="KW-0285">Flavoprotein</keyword>
<evidence type="ECO:0000313" key="7">
    <source>
        <dbReference type="Proteomes" id="UP000004754"/>
    </source>
</evidence>
<keyword evidence="7" id="KW-1185">Reference proteome</keyword>
<evidence type="ECO:0000256" key="1">
    <source>
        <dbReference type="ARBA" id="ARBA00001974"/>
    </source>
</evidence>
<evidence type="ECO:0000256" key="3">
    <source>
        <dbReference type="ARBA" id="ARBA00022827"/>
    </source>
</evidence>
<keyword evidence="3" id="KW-0274">FAD</keyword>
<name>E6MGB5_9FIRM</name>
<dbReference type="Gene3D" id="3.50.50.60">
    <property type="entry name" value="FAD/NAD(P)-binding domain"/>
    <property type="match status" value="1"/>
</dbReference>
<dbReference type="PANTHER" id="PTHR42887">
    <property type="entry name" value="OS12G0638800 PROTEIN"/>
    <property type="match status" value="1"/>
</dbReference>
<dbReference type="STRING" id="887929.HMP0721_1048"/>
<dbReference type="Pfam" id="PF22780">
    <property type="entry name" value="HI0933_like_1st"/>
    <property type="match status" value="1"/>
</dbReference>
<organism evidence="6 7">
    <name type="scientific">Pseudoramibacter alactolyticus ATCC 23263</name>
    <dbReference type="NCBI Taxonomy" id="887929"/>
    <lineage>
        <taxon>Bacteria</taxon>
        <taxon>Bacillati</taxon>
        <taxon>Bacillota</taxon>
        <taxon>Clostridia</taxon>
        <taxon>Eubacteriales</taxon>
        <taxon>Eubacteriaceae</taxon>
        <taxon>Pseudoramibacter</taxon>
    </lineage>
</organism>